<name>A0ABW2I3R9_9ACTN</name>
<dbReference type="Gene3D" id="3.40.50.150">
    <property type="entry name" value="Vaccinia Virus protein VP39"/>
    <property type="match status" value="1"/>
</dbReference>
<reference evidence="5" key="1">
    <citation type="journal article" date="2019" name="Int. J. Syst. Evol. Microbiol.">
        <title>The Global Catalogue of Microorganisms (GCM) 10K type strain sequencing project: providing services to taxonomists for standard genome sequencing and annotation.</title>
        <authorList>
            <consortium name="The Broad Institute Genomics Platform"/>
            <consortium name="The Broad Institute Genome Sequencing Center for Infectious Disease"/>
            <person name="Wu L."/>
            <person name="Ma J."/>
        </authorList>
    </citation>
    <scope>NUCLEOTIDE SEQUENCE [LARGE SCALE GENOMIC DNA]</scope>
    <source>
        <strain evidence="5">XZYJT-10</strain>
    </source>
</reference>
<dbReference type="RefSeq" id="WP_378976932.1">
    <property type="nucleotide sequence ID" value="NZ_JBHTBJ010000053.1"/>
</dbReference>
<comment type="caution">
    <text evidence="4">The sequence shown here is derived from an EMBL/GenBank/DDBJ whole genome shotgun (WGS) entry which is preliminary data.</text>
</comment>
<dbReference type="EMBL" id="JBHTBJ010000053">
    <property type="protein sequence ID" value="MFC7279523.1"/>
    <property type="molecule type" value="Genomic_DNA"/>
</dbReference>
<dbReference type="Proteomes" id="UP001596548">
    <property type="component" value="Unassembled WGS sequence"/>
</dbReference>
<dbReference type="PANTHER" id="PTHR44942">
    <property type="entry name" value="METHYLTRANSF_11 DOMAIN-CONTAINING PROTEIN"/>
    <property type="match status" value="1"/>
</dbReference>
<evidence type="ECO:0000256" key="2">
    <source>
        <dbReference type="ARBA" id="ARBA00022679"/>
    </source>
</evidence>
<dbReference type="CDD" id="cd02440">
    <property type="entry name" value="AdoMet_MTases"/>
    <property type="match status" value="1"/>
</dbReference>
<sequence length="261" mass="28477">MSDIHQQRQVAESFGVDAERYDRTRPSYPEAVIKRIVEAAPGPAFLDVGTGTGIAARQLQAAGADVLGLDVDERMAEQARRRGLEVEVAKFEDWDPRGRRFDAVVAATTWHWIDPALGAAKAAEILKNQAIVALMWNVGEPPAELKSVFAANSARIFPGMPNPWASTVPMVEAYQAIPDRAVAGLNQIGAFAQPEQWRTDWELTYTRDDWLDLILTHGGLAAHITPEQADELRTATAAAIDAHGGTVTMHYSTLTVLAKRA</sequence>
<dbReference type="SUPFAM" id="SSF53335">
    <property type="entry name" value="S-adenosyl-L-methionine-dependent methyltransferases"/>
    <property type="match status" value="1"/>
</dbReference>
<evidence type="ECO:0000256" key="1">
    <source>
        <dbReference type="ARBA" id="ARBA00022603"/>
    </source>
</evidence>
<keyword evidence="1 4" id="KW-0489">Methyltransferase</keyword>
<dbReference type="InterPro" id="IPR051052">
    <property type="entry name" value="Diverse_substrate_MTase"/>
</dbReference>
<dbReference type="Pfam" id="PF13649">
    <property type="entry name" value="Methyltransf_25"/>
    <property type="match status" value="1"/>
</dbReference>
<protein>
    <submittedName>
        <fullName evidence="4">Class I SAM-dependent methyltransferase</fullName>
        <ecNumber evidence="4">2.1.1.-</ecNumber>
    </submittedName>
</protein>
<evidence type="ECO:0000259" key="3">
    <source>
        <dbReference type="Pfam" id="PF13649"/>
    </source>
</evidence>
<dbReference type="GO" id="GO:0008168">
    <property type="term" value="F:methyltransferase activity"/>
    <property type="evidence" value="ECO:0007669"/>
    <property type="project" value="UniProtKB-KW"/>
</dbReference>
<dbReference type="EC" id="2.1.1.-" evidence="4"/>
<dbReference type="InterPro" id="IPR041698">
    <property type="entry name" value="Methyltransf_25"/>
</dbReference>
<proteinExistence type="predicted"/>
<evidence type="ECO:0000313" key="4">
    <source>
        <dbReference type="EMBL" id="MFC7279523.1"/>
    </source>
</evidence>
<keyword evidence="2 4" id="KW-0808">Transferase</keyword>
<dbReference type="GO" id="GO:0032259">
    <property type="term" value="P:methylation"/>
    <property type="evidence" value="ECO:0007669"/>
    <property type="project" value="UniProtKB-KW"/>
</dbReference>
<dbReference type="InterPro" id="IPR029063">
    <property type="entry name" value="SAM-dependent_MTases_sf"/>
</dbReference>
<feature type="domain" description="Methyltransferase" evidence="3">
    <location>
        <begin position="46"/>
        <end position="127"/>
    </location>
</feature>
<organism evidence="4 5">
    <name type="scientific">Paractinoplanes rhizophilus</name>
    <dbReference type="NCBI Taxonomy" id="1416877"/>
    <lineage>
        <taxon>Bacteria</taxon>
        <taxon>Bacillati</taxon>
        <taxon>Actinomycetota</taxon>
        <taxon>Actinomycetes</taxon>
        <taxon>Micromonosporales</taxon>
        <taxon>Micromonosporaceae</taxon>
        <taxon>Paractinoplanes</taxon>
    </lineage>
</organism>
<accession>A0ABW2I3R9</accession>
<gene>
    <name evidence="4" type="ORF">ACFQS1_36640</name>
</gene>
<keyword evidence="5" id="KW-1185">Reference proteome</keyword>
<dbReference type="PANTHER" id="PTHR44942:SF4">
    <property type="entry name" value="METHYLTRANSFERASE TYPE 11 DOMAIN-CONTAINING PROTEIN"/>
    <property type="match status" value="1"/>
</dbReference>
<evidence type="ECO:0000313" key="5">
    <source>
        <dbReference type="Proteomes" id="UP001596548"/>
    </source>
</evidence>